<sequence>MMIINKNNVSSFKFQPYDNRTYNRPNILYRQATELYNRGLQYVLRGYKPLNDNGVIIACNPTPEQVVNYVDTTNYSSYWLEIARPLGGKIKVKKVSLYG</sequence>
<evidence type="ECO:0000313" key="2">
    <source>
        <dbReference type="Proteomes" id="UP000273551"/>
    </source>
</evidence>
<dbReference type="EMBL" id="MH809529">
    <property type="protein sequence ID" value="AYH92001.1"/>
    <property type="molecule type" value="Genomic_DNA"/>
</dbReference>
<proteinExistence type="predicted"/>
<dbReference type="KEGG" id="vg:55005454"/>
<dbReference type="Proteomes" id="UP000273551">
    <property type="component" value="Segment"/>
</dbReference>
<reference evidence="1 2" key="1">
    <citation type="submission" date="2018-08" db="EMBL/GenBank/DDBJ databases">
        <title>Lactobacillus phages that infect wine-derived L. plantarum strains.</title>
        <authorList>
            <person name="Kyrkou I."/>
            <person name="Byth Carstens A."/>
            <person name="Ellegaard-Jensen L."/>
            <person name="Kot W."/>
            <person name="Hestbjerg Hansen L."/>
        </authorList>
    </citation>
    <scope>NUCLEOTIDE SEQUENCE [LARGE SCALE GENOMIC DNA]</scope>
</reference>
<protein>
    <submittedName>
        <fullName evidence="1">Uncharacterized protein</fullName>
    </submittedName>
</protein>
<dbReference type="RefSeq" id="YP_009814324.1">
    <property type="nucleotide sequence ID" value="NC_048084.1"/>
</dbReference>
<dbReference type="GeneID" id="55005454"/>
<keyword evidence="2" id="KW-1185">Reference proteome</keyword>
<organism evidence="1 2">
    <name type="scientific">Lactobacillus phage Iacchus</name>
    <dbReference type="NCBI Taxonomy" id="2315483"/>
    <lineage>
        <taxon>Viruses</taxon>
        <taxon>Duplodnaviria</taxon>
        <taxon>Heunggongvirae</taxon>
        <taxon>Uroviricota</taxon>
        <taxon>Caudoviricetes</taxon>
        <taxon>Herelleviridae</taxon>
        <taxon>Harbinvirus</taxon>
        <taxon>Harbinvirus iacchus</taxon>
    </lineage>
</organism>
<accession>A0A3Q8I1C5</accession>
<evidence type="ECO:0000313" key="1">
    <source>
        <dbReference type="EMBL" id="AYH92001.1"/>
    </source>
</evidence>
<name>A0A3Q8I1C5_9CAUD</name>